<proteinExistence type="inferred from homology"/>
<evidence type="ECO:0000313" key="6">
    <source>
        <dbReference type="EMBL" id="MCX2696707.1"/>
    </source>
</evidence>
<dbReference type="Pfam" id="PF01844">
    <property type="entry name" value="HNH"/>
    <property type="match status" value="1"/>
</dbReference>
<organism evidence="6 7">
    <name type="scientific">Ochrobactrum chromiisoli</name>
    <dbReference type="NCBI Taxonomy" id="2993941"/>
    <lineage>
        <taxon>Bacteria</taxon>
        <taxon>Pseudomonadati</taxon>
        <taxon>Pseudomonadota</taxon>
        <taxon>Alphaproteobacteria</taxon>
        <taxon>Hyphomicrobiales</taxon>
        <taxon>Brucellaceae</taxon>
        <taxon>Brucella/Ochrobactrum group</taxon>
        <taxon>Ochrobactrum</taxon>
    </lineage>
</organism>
<name>A0ABT3QM86_9HYPH</name>
<dbReference type="GO" id="GO:0004519">
    <property type="term" value="F:endonuclease activity"/>
    <property type="evidence" value="ECO:0007669"/>
    <property type="project" value="UniProtKB-KW"/>
</dbReference>
<sequence length="99" mass="11625">MSSQLKTQRTWLRLYKTARWQRMRERQLTEQPLCMFCLQVGDVEPATVCDHVIAHKGDEFLFWDAGNLQSLCKTCHDRTKQRLERGQDIVNFGADGWPV</sequence>
<keyword evidence="2" id="KW-0378">Hydrolase</keyword>
<dbReference type="PANTHER" id="PTHR41286">
    <property type="entry name" value="HNH NUCLEASE YAJD-RELATED"/>
    <property type="match status" value="1"/>
</dbReference>
<evidence type="ECO:0000313" key="7">
    <source>
        <dbReference type="Proteomes" id="UP001301216"/>
    </source>
</evidence>
<keyword evidence="6" id="KW-0255">Endonuclease</keyword>
<gene>
    <name evidence="6" type="ORF">OPR82_07960</name>
</gene>
<dbReference type="Proteomes" id="UP001301216">
    <property type="component" value="Unassembled WGS sequence"/>
</dbReference>
<dbReference type="CDD" id="cd00085">
    <property type="entry name" value="HNHc"/>
    <property type="match status" value="1"/>
</dbReference>
<accession>A0ABT3QM86</accession>
<evidence type="ECO:0000256" key="3">
    <source>
        <dbReference type="ARBA" id="ARBA00038412"/>
    </source>
</evidence>
<keyword evidence="7" id="KW-1185">Reference proteome</keyword>
<dbReference type="InterPro" id="IPR003615">
    <property type="entry name" value="HNH_nuc"/>
</dbReference>
<comment type="similarity">
    <text evidence="3">Belongs to the HNH nuclease family.</text>
</comment>
<dbReference type="EMBL" id="JAPHAV010000002">
    <property type="protein sequence ID" value="MCX2696707.1"/>
    <property type="molecule type" value="Genomic_DNA"/>
</dbReference>
<dbReference type="SMART" id="SM00507">
    <property type="entry name" value="HNHc"/>
    <property type="match status" value="1"/>
</dbReference>
<keyword evidence="1" id="KW-0540">Nuclease</keyword>
<dbReference type="RefSeq" id="WP_265984169.1">
    <property type="nucleotide sequence ID" value="NZ_JAPHAV010000002.1"/>
</dbReference>
<feature type="domain" description="HNH nuclease" evidence="5">
    <location>
        <begin position="23"/>
        <end position="77"/>
    </location>
</feature>
<reference evidence="6 7" key="1">
    <citation type="submission" date="2022-11" db="EMBL/GenBank/DDBJ databases">
        <title>Brucella sp. YY2X, whole genome shotgun sequencing project.</title>
        <authorList>
            <person name="Yang Y."/>
        </authorList>
    </citation>
    <scope>NUCLEOTIDE SEQUENCE [LARGE SCALE GENOMIC DNA]</scope>
    <source>
        <strain evidence="6 7">YY2X</strain>
    </source>
</reference>
<evidence type="ECO:0000256" key="4">
    <source>
        <dbReference type="ARBA" id="ARBA00040194"/>
    </source>
</evidence>
<dbReference type="InterPro" id="IPR002711">
    <property type="entry name" value="HNH"/>
</dbReference>
<comment type="caution">
    <text evidence="6">The sequence shown here is derived from an EMBL/GenBank/DDBJ whole genome shotgun (WGS) entry which is preliminary data.</text>
</comment>
<evidence type="ECO:0000256" key="1">
    <source>
        <dbReference type="ARBA" id="ARBA00022722"/>
    </source>
</evidence>
<evidence type="ECO:0000256" key="2">
    <source>
        <dbReference type="ARBA" id="ARBA00022801"/>
    </source>
</evidence>
<protein>
    <recommendedName>
        <fullName evidence="4">Putative HNH nuclease YajD</fullName>
    </recommendedName>
</protein>
<dbReference type="Gene3D" id="1.10.30.50">
    <property type="match status" value="1"/>
</dbReference>
<evidence type="ECO:0000259" key="5">
    <source>
        <dbReference type="SMART" id="SM00507"/>
    </source>
</evidence>
<dbReference type="PANTHER" id="PTHR41286:SF1">
    <property type="entry name" value="HNH NUCLEASE YAJD-RELATED"/>
    <property type="match status" value="1"/>
</dbReference>